<dbReference type="GO" id="GO:0004674">
    <property type="term" value="F:protein serine/threonine kinase activity"/>
    <property type="evidence" value="ECO:0007669"/>
    <property type="project" value="UniProtKB-KW"/>
</dbReference>
<dbReference type="GO" id="GO:0035556">
    <property type="term" value="P:intracellular signal transduction"/>
    <property type="evidence" value="ECO:0007669"/>
    <property type="project" value="TreeGrafter"/>
</dbReference>
<comment type="caution">
    <text evidence="7">The sequence shown here is derived from an EMBL/GenBank/DDBJ whole genome shotgun (WGS) entry which is preliminary data.</text>
</comment>
<dbReference type="SMR" id="A0A482XDD1"/>
<dbReference type="GO" id="GO:0043065">
    <property type="term" value="P:positive regulation of apoptotic process"/>
    <property type="evidence" value="ECO:0007669"/>
    <property type="project" value="TreeGrafter"/>
</dbReference>
<dbReference type="PANTHER" id="PTHR24342">
    <property type="entry name" value="SERINE/THREONINE-PROTEIN KINASE 17"/>
    <property type="match status" value="1"/>
</dbReference>
<dbReference type="OrthoDB" id="2570713at2759"/>
<keyword evidence="3" id="KW-0547">Nucleotide-binding</keyword>
<protein>
    <recommendedName>
        <fullName evidence="6">Protein kinase domain-containing protein</fullName>
    </recommendedName>
</protein>
<keyword evidence="8" id="KW-1185">Reference proteome</keyword>
<sequence length="150" mass="17512">MTPEVLCDEPAFPTSDIWSLGVITYILLSGNSPFVGATNEETKQNINFVRYRFEHLYKELTQEATRFLMLIFKRSPSKRPSAEECFEHRWLLPTDYMIKRRERAVFLGMRLKEISERYHSQNGLKHWDATSILGKGPIARSNSIEEELTI</sequence>
<dbReference type="Proteomes" id="UP000291343">
    <property type="component" value="Unassembled WGS sequence"/>
</dbReference>
<dbReference type="GO" id="GO:0005524">
    <property type="term" value="F:ATP binding"/>
    <property type="evidence" value="ECO:0007669"/>
    <property type="project" value="UniProtKB-KW"/>
</dbReference>
<organism evidence="7 8">
    <name type="scientific">Laodelphax striatellus</name>
    <name type="common">Small brown planthopper</name>
    <name type="synonym">Delphax striatella</name>
    <dbReference type="NCBI Taxonomy" id="195883"/>
    <lineage>
        <taxon>Eukaryota</taxon>
        <taxon>Metazoa</taxon>
        <taxon>Ecdysozoa</taxon>
        <taxon>Arthropoda</taxon>
        <taxon>Hexapoda</taxon>
        <taxon>Insecta</taxon>
        <taxon>Pterygota</taxon>
        <taxon>Neoptera</taxon>
        <taxon>Paraneoptera</taxon>
        <taxon>Hemiptera</taxon>
        <taxon>Auchenorrhyncha</taxon>
        <taxon>Fulgoroidea</taxon>
        <taxon>Delphacidae</taxon>
        <taxon>Criomorphinae</taxon>
        <taxon>Laodelphax</taxon>
    </lineage>
</organism>
<dbReference type="GO" id="GO:0005634">
    <property type="term" value="C:nucleus"/>
    <property type="evidence" value="ECO:0007669"/>
    <property type="project" value="TreeGrafter"/>
</dbReference>
<keyword evidence="2" id="KW-0808">Transferase</keyword>
<evidence type="ECO:0000313" key="8">
    <source>
        <dbReference type="Proteomes" id="UP000291343"/>
    </source>
</evidence>
<dbReference type="InterPro" id="IPR011009">
    <property type="entry name" value="Kinase-like_dom_sf"/>
</dbReference>
<accession>A0A482XDD1</accession>
<keyword evidence="1" id="KW-0723">Serine/threonine-protein kinase</keyword>
<dbReference type="PROSITE" id="PS50011">
    <property type="entry name" value="PROTEIN_KINASE_DOM"/>
    <property type="match status" value="1"/>
</dbReference>
<evidence type="ECO:0000256" key="2">
    <source>
        <dbReference type="ARBA" id="ARBA00022679"/>
    </source>
</evidence>
<evidence type="ECO:0000313" key="7">
    <source>
        <dbReference type="EMBL" id="RZF43884.1"/>
    </source>
</evidence>
<dbReference type="Gene3D" id="1.10.510.10">
    <property type="entry name" value="Transferase(Phosphotransferase) domain 1"/>
    <property type="match status" value="1"/>
</dbReference>
<dbReference type="EMBL" id="QKKF02012050">
    <property type="protein sequence ID" value="RZF43884.1"/>
    <property type="molecule type" value="Genomic_DNA"/>
</dbReference>
<evidence type="ECO:0000256" key="5">
    <source>
        <dbReference type="ARBA" id="ARBA00022840"/>
    </source>
</evidence>
<feature type="domain" description="Protein kinase" evidence="6">
    <location>
        <begin position="1"/>
        <end position="91"/>
    </location>
</feature>
<dbReference type="AlphaFoldDB" id="A0A482XDD1"/>
<evidence type="ECO:0000256" key="4">
    <source>
        <dbReference type="ARBA" id="ARBA00022777"/>
    </source>
</evidence>
<keyword evidence="5" id="KW-0067">ATP-binding</keyword>
<keyword evidence="4" id="KW-0418">Kinase</keyword>
<evidence type="ECO:0000256" key="3">
    <source>
        <dbReference type="ARBA" id="ARBA00022741"/>
    </source>
</evidence>
<proteinExistence type="predicted"/>
<evidence type="ECO:0000259" key="6">
    <source>
        <dbReference type="PROSITE" id="PS50011"/>
    </source>
</evidence>
<gene>
    <name evidence="7" type="ORF">LSTR_LSTR007220</name>
</gene>
<reference evidence="7 8" key="1">
    <citation type="journal article" date="2017" name="Gigascience">
        <title>Genome sequence of the small brown planthopper, Laodelphax striatellus.</title>
        <authorList>
            <person name="Zhu J."/>
            <person name="Jiang F."/>
            <person name="Wang X."/>
            <person name="Yang P."/>
            <person name="Bao Y."/>
            <person name="Zhao W."/>
            <person name="Wang W."/>
            <person name="Lu H."/>
            <person name="Wang Q."/>
            <person name="Cui N."/>
            <person name="Li J."/>
            <person name="Chen X."/>
            <person name="Luo L."/>
            <person name="Yu J."/>
            <person name="Kang L."/>
            <person name="Cui F."/>
        </authorList>
    </citation>
    <scope>NUCLEOTIDE SEQUENCE [LARGE SCALE GENOMIC DNA]</scope>
    <source>
        <strain evidence="7">Lst14</strain>
    </source>
</reference>
<dbReference type="InterPro" id="IPR000719">
    <property type="entry name" value="Prot_kinase_dom"/>
</dbReference>
<dbReference type="PANTHER" id="PTHR24342:SF21">
    <property type="entry name" value="TRIO RHO GUANINE NUCLEOTIDE EXCHANGE FACTOR"/>
    <property type="match status" value="1"/>
</dbReference>
<dbReference type="Pfam" id="PF00069">
    <property type="entry name" value="Pkinase"/>
    <property type="match status" value="1"/>
</dbReference>
<name>A0A482XDD1_LAOST</name>
<dbReference type="STRING" id="195883.A0A482XDD1"/>
<evidence type="ECO:0000256" key="1">
    <source>
        <dbReference type="ARBA" id="ARBA00022527"/>
    </source>
</evidence>
<dbReference type="SUPFAM" id="SSF56112">
    <property type="entry name" value="Protein kinase-like (PK-like)"/>
    <property type="match status" value="1"/>
</dbReference>
<dbReference type="InParanoid" id="A0A482XDD1"/>